<comment type="caution">
    <text evidence="1">The sequence shown here is derived from an EMBL/GenBank/DDBJ whole genome shotgun (WGS) entry which is preliminary data.</text>
</comment>
<dbReference type="SUPFAM" id="SSF81631">
    <property type="entry name" value="PAP/OAS1 substrate-binding domain"/>
    <property type="match status" value="1"/>
</dbReference>
<proteinExistence type="predicted"/>
<dbReference type="Gene3D" id="3.30.460.10">
    <property type="entry name" value="Beta Polymerase, domain 2"/>
    <property type="match status" value="1"/>
</dbReference>
<dbReference type="RefSeq" id="WP_327609379.1">
    <property type="nucleotide sequence ID" value="NZ_JARZFX010000020.1"/>
</dbReference>
<dbReference type="Pfam" id="PF04439">
    <property type="entry name" value="Adenyl_transf"/>
    <property type="match status" value="1"/>
</dbReference>
<evidence type="ECO:0000313" key="2">
    <source>
        <dbReference type="Proteomes" id="UP001335737"/>
    </source>
</evidence>
<dbReference type="InterPro" id="IPR043519">
    <property type="entry name" value="NT_sf"/>
</dbReference>
<organism evidence="1 2">
    <name type="scientific">Virgibacillus tibetensis</name>
    <dbReference type="NCBI Taxonomy" id="3042313"/>
    <lineage>
        <taxon>Bacteria</taxon>
        <taxon>Bacillati</taxon>
        <taxon>Bacillota</taxon>
        <taxon>Bacilli</taxon>
        <taxon>Bacillales</taxon>
        <taxon>Bacillaceae</taxon>
        <taxon>Virgibacillus</taxon>
    </lineage>
</organism>
<dbReference type="Gene3D" id="1.20.120.330">
    <property type="entry name" value="Nucleotidyltransferases domain 2"/>
    <property type="match status" value="1"/>
</dbReference>
<reference evidence="1 2" key="1">
    <citation type="journal article" date="2024" name="Int. J. Syst. Evol. Microbiol.">
        <title>Virgibacillus tibetensis sp. nov., isolated from salt lake on the Tibetan Plateau of China.</title>
        <authorList>
            <person name="Phurbu D."/>
            <person name="Liu Z.-X."/>
            <person name="Wang R."/>
            <person name="Zheng Y.-Y."/>
            <person name="Liu H.-C."/>
            <person name="Zhou Y.-G."/>
            <person name="Yu Y.-J."/>
            <person name="Li A.-H."/>
        </authorList>
    </citation>
    <scope>NUCLEOTIDE SEQUENCE [LARGE SCALE GENOMIC DNA]</scope>
    <source>
        <strain evidence="1 2">C22-A2</strain>
    </source>
</reference>
<accession>A0ABU6KKU2</accession>
<sequence>MRNEKEMMDLILNTAKNDERIRAVVMNGSRTDPNAKKDIFQDYDIVYIVKDIDSFTSDHSWVDTFGKRLMMQMPEDKILPPPQNDGRFIYLMQFIDGNRIDLTLIPFEKMDKLLSLDSLSILLLDKDNVIGYLPLSNDRDYHIKKPSEKEFLDSCNEFWWICMNVSKGLWRKELTYAMFMYEQINRNVLNRMIEWHIGIKTDFLRSAGKLGKNFEDFLDKDEWNDYVKTYTNADYENICESLFNMCNLFRKIAMNIADHFGFEYPYAEDNGVTTYLKRVKEFPLIAQDMNW</sequence>
<keyword evidence="2" id="KW-1185">Reference proteome</keyword>
<dbReference type="Proteomes" id="UP001335737">
    <property type="component" value="Unassembled WGS sequence"/>
</dbReference>
<dbReference type="PIRSF" id="PIRSF000812">
    <property type="entry name" value="AAD"/>
    <property type="match status" value="1"/>
</dbReference>
<name>A0ABU6KKU2_9BACI</name>
<dbReference type="EMBL" id="JARZFX010000020">
    <property type="protein sequence ID" value="MEC5425845.1"/>
    <property type="molecule type" value="Genomic_DNA"/>
</dbReference>
<gene>
    <name evidence="1" type="ORF">QGM71_20525</name>
</gene>
<dbReference type="InterPro" id="IPR007530">
    <property type="entry name" value="Aminoglycoside_adenylylTfrase"/>
</dbReference>
<protein>
    <submittedName>
        <fullName evidence="1">Aminoglycoside 6-adenylyltransferase</fullName>
    </submittedName>
</protein>
<evidence type="ECO:0000313" key="1">
    <source>
        <dbReference type="EMBL" id="MEC5425845.1"/>
    </source>
</evidence>
<dbReference type="SUPFAM" id="SSF81301">
    <property type="entry name" value="Nucleotidyltransferase"/>
    <property type="match status" value="1"/>
</dbReference>